<feature type="coiled-coil region" evidence="1">
    <location>
        <begin position="415"/>
        <end position="442"/>
    </location>
</feature>
<gene>
    <name evidence="4" type="ORF">HB662_01210</name>
</gene>
<proteinExistence type="predicted"/>
<feature type="domain" description="Tape measure protein N-terminal" evidence="3">
    <location>
        <begin position="100"/>
        <end position="288"/>
    </location>
</feature>
<evidence type="ECO:0000259" key="3">
    <source>
        <dbReference type="Pfam" id="PF20155"/>
    </source>
</evidence>
<name>A0ABX1ES60_9PROT</name>
<dbReference type="Proteomes" id="UP000765160">
    <property type="component" value="Unassembled WGS sequence"/>
</dbReference>
<feature type="coiled-coil region" evidence="1">
    <location>
        <begin position="498"/>
        <end position="525"/>
    </location>
</feature>
<keyword evidence="1" id="KW-0175">Coiled coil</keyword>
<feature type="coiled-coil region" evidence="1">
    <location>
        <begin position="319"/>
        <end position="346"/>
    </location>
</feature>
<dbReference type="Pfam" id="PF20155">
    <property type="entry name" value="TMP_3"/>
    <property type="match status" value="1"/>
</dbReference>
<accession>A0ABX1ES60</accession>
<evidence type="ECO:0000313" key="4">
    <source>
        <dbReference type="EMBL" id="NKE43378.1"/>
    </source>
</evidence>
<feature type="region of interest" description="Disordered" evidence="2">
    <location>
        <begin position="569"/>
        <end position="613"/>
    </location>
</feature>
<comment type="caution">
    <text evidence="4">The sequence shown here is derived from an EMBL/GenBank/DDBJ whole genome shotgun (WGS) entry which is preliminary data.</text>
</comment>
<dbReference type="InterPro" id="IPR013491">
    <property type="entry name" value="Tape_meas_N"/>
</dbReference>
<reference evidence="4 5" key="1">
    <citation type="submission" date="2020-03" db="EMBL/GenBank/DDBJ databases">
        <title>Roseomonas selenitidurans sp. nov. isolated from soil.</title>
        <authorList>
            <person name="Liu H."/>
        </authorList>
    </citation>
    <scope>NUCLEOTIDE SEQUENCE [LARGE SCALE GENOMIC DNA]</scope>
    <source>
        <strain evidence="4 5">JCM 15073</strain>
    </source>
</reference>
<dbReference type="NCBIfam" id="TIGR02675">
    <property type="entry name" value="tape_meas_nterm"/>
    <property type="match status" value="1"/>
</dbReference>
<sequence length="2073" mass="216287">MSGSRTFEIVIRGDARQVEQALAAAGATAERTSRRIQSGMGNAGTSLRELGDSGATAERMLGGLASRLGPVGAGLSAMGAVGTGVAATLAAVALGAAAVARAGEEMVVSLNRLKSATGSVEAARDVYERLYRVSLQTGVSVSESVDAFSRFAIAGRAIGATNEQVVELVATIQSAGKLAGASAQEVGAASMQLAQALASGVLQGDELRSLLEQMPQLAERLAGELGVSIGELRRMGSEGRLTADRVFPALLRAGEDLRKELGQMAPTMADGFATLRTATQRFLGDLDEALGLSRRIGAALQGAGEALDGARRRFVPTATEQLEQIEAEARARIATLQAQLTQLDQRAPSARRGSIQPALQATAREASGGAAVREAELRAEVARQLAIIEDAQIQRIAIESEGDLRSFNEQMQGQARAQAARRADLTTRVEALRQQLDQVAKAEADHAKRMETLRGALAGGAIDQARYNRLVAQSEEALAKAREGAARAAADPAAERAAEKRRDVLATVERELDAAERERDAALLSAQARRELAVQMDIERRIREAGIPAVERRTEAEREAAETIERQVRATQSMREETARATEARQQATQAAERATQEASGRAEESVREMARTSERIAEDASEAIFDSLTDRGRAQSVMDWFRTLFKRIAVQALSANVLLPITTQVVGLAPSVFGASGAAAGAGTAGGGMSGLGSLSNLYSLGSNAYSMYTGAGATGMAAGINSLGVSSGLFGNGVTFSAGSGAASYGGFGVAGEGAVSGVFGSGTASAALGGIGLGFAGGSMLGGYLAGDSEARQTNAQIGAGAGSLAGFAIGTMLGGPVLGAILGGLMGGGAGGLIGPGPKTNAYGFGVGAEDGRFTLDGYLSRTGNGNGGAEAYAAASQTFAAVNALIAAAGVSVSGASTIAAGGDVDPSHRGSAGAALQDFRFTAANDSRLDAVLQGRTFDSVEALAGIIQEVQQLGAVVDAINDPVSAFQQQVDTLHASFDASIQSAQRLGFGEAELTAERDRQVAALIAQRDTQVAVSRAEIAENLLRAQGRSAQADAAQAQREANVAIEAYRDNLKALGLTVAEAAPHVAALTEQLVAQQRATAAATQEAQRRAIADLDTGSRRAIAAASGHVADGRAADLFAFDESTRRRLAEAEAELKSLGFTAEAIAPRLAQLQDQLRLEREALEASYRAREDAARQALDDRVFAATSDNSTLAGALAALERQQARERLEAARTGLVSLTELQVVHAVETAKVMQDFAAQAQAAATQTRDAMRGLGGGIREYLDRLAGTPAGGLSPAAQLQAAQAAFQRDLTLAQGGDQAALGRITNSADALLAAQQAWSGSGGQTAAMREWVTSQLGMLPAVRDYDAEMLAALQALPGNISATLDLKGRILELYEPAILQRVDPAIRQIIESLRPLSEAELRQMVSAGTIRQAVEQVLGRPLTAAELARLKGAGTLRQMVEQLLGRALTPAEVARLENAGTLRQVVEQMLGRTLTPAEAARLEAPGSVRQVVEQILGRGLTAVELARLETGGTLRQVVEQLLGRTLTAAEAARLEAPGTVRQAVEQIMGRALTAAELAQLEGPGPVRQTVEQLLGRALTAAELAKLEDAGTLRQVVEQILGRTLTEAEAGRLRGSGNVRQTVEQFLGRLLTADEFAKLSKPRNINQIVQQFLGRPLTAAEMAKLEDAGSIRQTVEQILGRTLTAAETARLEDAGALRQTVEQILGRTLTEAEAAKLRASGNVRQTVEQFLGRVLTEAEFAQLSKPRNINQIVQQFLGRPLTAAEVARLEGAATLRQVVEQMLGRTLTAAELAKLEDAGTLRQVVEQILGRALTAADLARLQQPGTVQQLVEQMLGRALTPAEKAALVSAGAVPRTITQQILGPTGAELLTAANIARTIQLGFDYAVTNQFSYLHNLADIRTFLFHLREAARGAGGGLRVTTLQASGTLNGAFADGGGVLANSPGWGGNYGGLVANAMGNAMARARVIPFARGGLPEMVSAPTFAPMAMFGEAGPEAIMPLRRGRDGRLGVAMQGGDGARSLAQLQHMTAVLQAGFKTLLQGFGGLQQEMADLRRRLDPDRAA</sequence>
<protein>
    <submittedName>
        <fullName evidence="4">Tape measure protein</fullName>
    </submittedName>
</protein>
<feature type="compositionally biased region" description="Low complexity" evidence="2">
    <location>
        <begin position="584"/>
        <end position="599"/>
    </location>
</feature>
<feature type="compositionally biased region" description="Basic and acidic residues" evidence="2">
    <location>
        <begin position="601"/>
        <end position="613"/>
    </location>
</feature>
<feature type="compositionally biased region" description="Basic and acidic residues" evidence="2">
    <location>
        <begin position="569"/>
        <end position="583"/>
    </location>
</feature>
<evidence type="ECO:0000256" key="1">
    <source>
        <dbReference type="SAM" id="Coils"/>
    </source>
</evidence>
<evidence type="ECO:0000313" key="5">
    <source>
        <dbReference type="Proteomes" id="UP000765160"/>
    </source>
</evidence>
<organism evidence="4 5">
    <name type="scientific">Falsiroseomonas frigidaquae</name>
    <dbReference type="NCBI Taxonomy" id="487318"/>
    <lineage>
        <taxon>Bacteria</taxon>
        <taxon>Pseudomonadati</taxon>
        <taxon>Pseudomonadota</taxon>
        <taxon>Alphaproteobacteria</taxon>
        <taxon>Acetobacterales</taxon>
        <taxon>Roseomonadaceae</taxon>
        <taxon>Falsiroseomonas</taxon>
    </lineage>
</organism>
<dbReference type="EMBL" id="JAAVTX010000001">
    <property type="protein sequence ID" value="NKE43378.1"/>
    <property type="molecule type" value="Genomic_DNA"/>
</dbReference>
<evidence type="ECO:0000256" key="2">
    <source>
        <dbReference type="SAM" id="MobiDB-lite"/>
    </source>
</evidence>
<dbReference type="RefSeq" id="WP_168046318.1">
    <property type="nucleotide sequence ID" value="NZ_JAATJR010000001.1"/>
</dbReference>
<keyword evidence="5" id="KW-1185">Reference proteome</keyword>